<evidence type="ECO:0000256" key="2">
    <source>
        <dbReference type="ARBA" id="ARBA00022525"/>
    </source>
</evidence>
<dbReference type="SMART" id="SM00912">
    <property type="entry name" value="Haemagg_act"/>
    <property type="match status" value="1"/>
</dbReference>
<evidence type="ECO:0000256" key="1">
    <source>
        <dbReference type="ARBA" id="ARBA00004613"/>
    </source>
</evidence>
<dbReference type="InterPro" id="IPR008638">
    <property type="entry name" value="FhaB/CdiA-like_TPS"/>
</dbReference>
<keyword evidence="3" id="KW-0732">Signal</keyword>
<dbReference type="InterPro" id="IPR050909">
    <property type="entry name" value="Bact_Autotransporter_VF"/>
</dbReference>
<evidence type="ECO:0000256" key="4">
    <source>
        <dbReference type="SAM" id="MobiDB-lite"/>
    </source>
</evidence>
<name>A0A557QH73_9RHOO</name>
<dbReference type="PANTHER" id="PTHR12338:SF8">
    <property type="entry name" value="HEME_HEMOPEXIN-BINDING PROTEIN"/>
    <property type="match status" value="1"/>
</dbReference>
<keyword evidence="2" id="KW-0964">Secreted</keyword>
<accession>A0A557QH73</accession>
<gene>
    <name evidence="6" type="ORF">FHP91_17675</name>
</gene>
<evidence type="ECO:0000313" key="6">
    <source>
        <dbReference type="EMBL" id="TVO52261.1"/>
    </source>
</evidence>
<dbReference type="GO" id="GO:0005576">
    <property type="term" value="C:extracellular region"/>
    <property type="evidence" value="ECO:0007669"/>
    <property type="project" value="UniProtKB-SubCell"/>
</dbReference>
<dbReference type="AlphaFoldDB" id="A0A557QH73"/>
<reference evidence="6 7" key="1">
    <citation type="submission" date="2019-07" db="EMBL/GenBank/DDBJ databases">
        <title>The pathways for chlorine oxyanion respiration interact through the shared metabolite chlorate.</title>
        <authorList>
            <person name="Barnum T.P."/>
            <person name="Cheng Y."/>
            <person name="Hill K.A."/>
            <person name="Lucas L.N."/>
            <person name="Carlson H.K."/>
            <person name="Coates J.D."/>
        </authorList>
    </citation>
    <scope>NUCLEOTIDE SEQUENCE [LARGE SCALE GENOMIC DNA]</scope>
    <source>
        <strain evidence="6 7">SFB-3</strain>
    </source>
</reference>
<comment type="caution">
    <text evidence="6">The sequence shown here is derived from an EMBL/GenBank/DDBJ whole genome shotgun (WGS) entry which is preliminary data.</text>
</comment>
<evidence type="ECO:0000259" key="5">
    <source>
        <dbReference type="SMART" id="SM00912"/>
    </source>
</evidence>
<dbReference type="Pfam" id="PF05860">
    <property type="entry name" value="TPS"/>
    <property type="match status" value="1"/>
</dbReference>
<dbReference type="InterPro" id="IPR011050">
    <property type="entry name" value="Pectin_lyase_fold/virulence"/>
</dbReference>
<protein>
    <submittedName>
        <fullName evidence="6">Filamentous hemagglutinin N-terminal domain-containing protein</fullName>
    </submittedName>
</protein>
<feature type="domain" description="Filamentous haemagglutinin FhaB/tRNA nuclease CdiA-like TPS" evidence="5">
    <location>
        <begin position="98"/>
        <end position="209"/>
    </location>
</feature>
<dbReference type="Gene3D" id="2.160.20.10">
    <property type="entry name" value="Single-stranded right-handed beta-helix, Pectin lyase-like"/>
    <property type="match status" value="1"/>
</dbReference>
<evidence type="ECO:0000313" key="7">
    <source>
        <dbReference type="Proteomes" id="UP000319502"/>
    </source>
</evidence>
<evidence type="ECO:0000256" key="3">
    <source>
        <dbReference type="ARBA" id="ARBA00022729"/>
    </source>
</evidence>
<dbReference type="Proteomes" id="UP000319502">
    <property type="component" value="Unassembled WGS sequence"/>
</dbReference>
<proteinExistence type="predicted"/>
<keyword evidence="7" id="KW-1185">Reference proteome</keyword>
<dbReference type="InterPro" id="IPR024973">
    <property type="entry name" value="ESPR"/>
</dbReference>
<comment type="subcellular location">
    <subcellularLocation>
        <location evidence="1">Secreted</location>
    </subcellularLocation>
</comment>
<dbReference type="EMBL" id="VMNK01000017">
    <property type="protein sequence ID" value="TVO52261.1"/>
    <property type="molecule type" value="Genomic_DNA"/>
</dbReference>
<dbReference type="PANTHER" id="PTHR12338">
    <property type="entry name" value="AUTOTRANSPORTER"/>
    <property type="match status" value="1"/>
</dbReference>
<feature type="region of interest" description="Disordered" evidence="4">
    <location>
        <begin position="889"/>
        <end position="926"/>
    </location>
</feature>
<sequence>MAVSAGGGCARSSAEGAAACGQCNTDGAQIMKSQGLNHCFRVVWNAATSVWQAVSEAGSAQGKGRAGRGARSLRRAAAGSVALGVWLISPAATAVPAATDLPTGGTVVGGHATIASSGARMDVTQTSAGAAIDWATFNIGSQAHVHFQQPVGGATLNRVLDTNASQIYGRLTSTGQVFLVNPQGVYFAPGAQVDVGGLVASTLNIANTDFMAGRYAFAGGSSNAIINQANITAAPGGVIALIAARIINDGTLTAHGGDVLLGAGDTVTLDLGGPVKLQVANDTVDTLIQNGGAIRADGGQVLLTSQAAATLASSVINHTGLIEAQTLTTGETGEIVLFAHGGETRVDGSIKAEGGFIETSGATFAFSDGAVIKAAQWLIDPVNITIDTALASAIQAALGGGSVTISTDGGNTPDTASGQSGSDGDITVNSAIAWSANKLTLNAARNINVNATLDATGSSSLAFEYGQGSADGAGSAYTVANGAKIYIPTATAFTWKKGSGGATRNLVFDNGNLRFGNGTQASLNSNGLLEQPWYFDNTSEIGGVTRNAWYKLTFSNYALNMEVGAGGDGTNSWNRNGNLLDSQNNLAGAISDRRFDISGYREGSGVIVSSATLGFVGGESVKVDNTYTLATGSSFVKIDTALTNLGGAAASNLRLWVGTQDDYVATRDSQFKYKGNLTENGFELITAQTDQAKALKVTEFDNGEGAAILFYSTSDGADTSISRCCSFTNATGIDPRTSAIWRGPEDGSYALFIRLADLATGQADGMTWYYAAAPANQINNVVAQVAQSAGVTPAPAAPAPSTTQLDTAIKTVQSLPLQPMTNTGTVLGTPSPTAPPPVSVVTNQQGSLPVVGVSGGLAFVELSSAGGGAAASTSNAGTTDATATVGATGTTSSAGATGTQDAGESADGAPATALPPDLGGRDPQGFMNVFVVAGGVHLPGEARADDAEQPRQQSN</sequence>
<dbReference type="Pfam" id="PF13018">
    <property type="entry name" value="ESPR"/>
    <property type="match status" value="1"/>
</dbReference>
<dbReference type="InterPro" id="IPR012334">
    <property type="entry name" value="Pectin_lyas_fold"/>
</dbReference>
<dbReference type="OrthoDB" id="218680at2"/>
<organism evidence="6 7">
    <name type="scientific">Denitromonas halophila</name>
    <dbReference type="NCBI Taxonomy" id="1629404"/>
    <lineage>
        <taxon>Bacteria</taxon>
        <taxon>Pseudomonadati</taxon>
        <taxon>Pseudomonadota</taxon>
        <taxon>Betaproteobacteria</taxon>
        <taxon>Rhodocyclales</taxon>
        <taxon>Zoogloeaceae</taxon>
        <taxon>Denitromonas</taxon>
    </lineage>
</organism>
<feature type="compositionally biased region" description="Low complexity" evidence="4">
    <location>
        <begin position="889"/>
        <end position="903"/>
    </location>
</feature>
<dbReference type="SUPFAM" id="SSF51126">
    <property type="entry name" value="Pectin lyase-like"/>
    <property type="match status" value="1"/>
</dbReference>
<dbReference type="NCBIfam" id="TIGR01901">
    <property type="entry name" value="adhes_NPXG"/>
    <property type="match status" value="1"/>
</dbReference>